<dbReference type="SUPFAM" id="SSF51604">
    <property type="entry name" value="Enolase C-terminal domain-like"/>
    <property type="match status" value="1"/>
</dbReference>
<dbReference type="AlphaFoldDB" id="A0A2V3TVD9"/>
<protein>
    <submittedName>
        <fullName evidence="5">L-alanine-DL-glutamate epimerase-like enolase superfamily enzyme</fullName>
    </submittedName>
</protein>
<evidence type="ECO:0000259" key="4">
    <source>
        <dbReference type="SMART" id="SM00922"/>
    </source>
</evidence>
<name>A0A2V3TVD9_9HYPH</name>
<organism evidence="5 6">
    <name type="scientific">Chelatococcus asaccharovorans</name>
    <dbReference type="NCBI Taxonomy" id="28210"/>
    <lineage>
        <taxon>Bacteria</taxon>
        <taxon>Pseudomonadati</taxon>
        <taxon>Pseudomonadota</taxon>
        <taxon>Alphaproteobacteria</taxon>
        <taxon>Hyphomicrobiales</taxon>
        <taxon>Chelatococcaceae</taxon>
        <taxon>Chelatococcus</taxon>
    </lineage>
</organism>
<keyword evidence="3" id="KW-0460">Magnesium</keyword>
<dbReference type="PANTHER" id="PTHR13794">
    <property type="entry name" value="ENOLASE SUPERFAMILY, MANDELATE RACEMASE"/>
    <property type="match status" value="1"/>
</dbReference>
<dbReference type="Pfam" id="PF02746">
    <property type="entry name" value="MR_MLE_N"/>
    <property type="match status" value="1"/>
</dbReference>
<dbReference type="OrthoDB" id="9802699at2"/>
<dbReference type="RefSeq" id="WP_110378006.1">
    <property type="nucleotide sequence ID" value="NZ_JAHBRY010000001.1"/>
</dbReference>
<comment type="cofactor">
    <cofactor evidence="1">
        <name>Mg(2+)</name>
        <dbReference type="ChEBI" id="CHEBI:18420"/>
    </cofactor>
</comment>
<proteinExistence type="predicted"/>
<dbReference type="GO" id="GO:0016836">
    <property type="term" value="F:hydro-lyase activity"/>
    <property type="evidence" value="ECO:0007669"/>
    <property type="project" value="TreeGrafter"/>
</dbReference>
<dbReference type="InterPro" id="IPR046945">
    <property type="entry name" value="RHMD-like"/>
</dbReference>
<sequence>MTTMKITSVTARYLSCPIAVADRNVSDFGAMERFTTVLVTVETDKGVTGVGETRAGGLPAADKSIAAIINEELGLRLIGRDPLDITAIWESLYNGQRADMAAKAGRAFPSIARRGLSVCAMSAIDIALWDILGKVCGQPVWRLLGGKAKDTLPIYASGGWSDAAGLEREVTSYLRSTGARAVKIRVGARDGTVDTSIERVNEARRIVGRDIDLMVDAHGTYSAAEAKRFGREAREARLRWFEEPLSGDNKGALPDVRAASFCAIAAGENDFTRFDFLPYVDAMSLDVFQPDLGVCGGITEAMRIAGLASAFQIEISPHVWSGTVMAAASAHFALACPQTTIFEVSAASNPMLEQLGRGGFEFSNGIMSISDGPGLGLVLDEDFVARCAT</sequence>
<gene>
    <name evidence="5" type="ORF">C7450_116107</name>
</gene>
<evidence type="ECO:0000256" key="3">
    <source>
        <dbReference type="ARBA" id="ARBA00022842"/>
    </source>
</evidence>
<accession>A0A2V3TVD9</accession>
<evidence type="ECO:0000256" key="1">
    <source>
        <dbReference type="ARBA" id="ARBA00001946"/>
    </source>
</evidence>
<evidence type="ECO:0000313" key="6">
    <source>
        <dbReference type="Proteomes" id="UP000248021"/>
    </source>
</evidence>
<dbReference type="SFLD" id="SFLDS00001">
    <property type="entry name" value="Enolase"/>
    <property type="match status" value="1"/>
</dbReference>
<dbReference type="Proteomes" id="UP000248021">
    <property type="component" value="Unassembled WGS sequence"/>
</dbReference>
<dbReference type="GO" id="GO:0016052">
    <property type="term" value="P:carbohydrate catabolic process"/>
    <property type="evidence" value="ECO:0007669"/>
    <property type="project" value="TreeGrafter"/>
</dbReference>
<dbReference type="InterPro" id="IPR029017">
    <property type="entry name" value="Enolase-like_N"/>
</dbReference>
<dbReference type="Gene3D" id="3.20.20.120">
    <property type="entry name" value="Enolase-like C-terminal domain"/>
    <property type="match status" value="1"/>
</dbReference>
<dbReference type="Gene3D" id="3.30.390.10">
    <property type="entry name" value="Enolase-like, N-terminal domain"/>
    <property type="match status" value="1"/>
</dbReference>
<dbReference type="InterPro" id="IPR013341">
    <property type="entry name" value="Mandelate_racemase_N_dom"/>
</dbReference>
<comment type="caution">
    <text evidence="5">The sequence shown here is derived from an EMBL/GenBank/DDBJ whole genome shotgun (WGS) entry which is preliminary data.</text>
</comment>
<keyword evidence="2" id="KW-0479">Metal-binding</keyword>
<keyword evidence="6" id="KW-1185">Reference proteome</keyword>
<dbReference type="PANTHER" id="PTHR13794:SF58">
    <property type="entry name" value="MITOCHONDRIAL ENOLASE SUPERFAMILY MEMBER 1"/>
    <property type="match status" value="1"/>
</dbReference>
<dbReference type="SMART" id="SM00922">
    <property type="entry name" value="MR_MLE"/>
    <property type="match status" value="1"/>
</dbReference>
<dbReference type="GO" id="GO:0000287">
    <property type="term" value="F:magnesium ion binding"/>
    <property type="evidence" value="ECO:0007669"/>
    <property type="project" value="UniProtKB-ARBA"/>
</dbReference>
<dbReference type="InterPro" id="IPR018110">
    <property type="entry name" value="Mandel_Rmase/mucon_lact_enz_CS"/>
</dbReference>
<dbReference type="GO" id="GO:0009063">
    <property type="term" value="P:amino acid catabolic process"/>
    <property type="evidence" value="ECO:0007669"/>
    <property type="project" value="InterPro"/>
</dbReference>
<feature type="domain" description="Mandelate racemase/muconate lactonizing enzyme C-terminal" evidence="4">
    <location>
        <begin position="163"/>
        <end position="262"/>
    </location>
</feature>
<evidence type="ECO:0000313" key="5">
    <source>
        <dbReference type="EMBL" id="PXW52533.1"/>
    </source>
</evidence>
<dbReference type="EMBL" id="QJJK01000016">
    <property type="protein sequence ID" value="PXW52533.1"/>
    <property type="molecule type" value="Genomic_DNA"/>
</dbReference>
<dbReference type="SFLD" id="SFLDG00179">
    <property type="entry name" value="mandelate_racemase"/>
    <property type="match status" value="1"/>
</dbReference>
<dbReference type="CDD" id="cd03316">
    <property type="entry name" value="MR_like"/>
    <property type="match status" value="1"/>
</dbReference>
<dbReference type="InterPro" id="IPR013342">
    <property type="entry name" value="Mandelate_racemase_C"/>
</dbReference>
<reference evidence="5 6" key="1">
    <citation type="submission" date="2018-05" db="EMBL/GenBank/DDBJ databases">
        <title>Genomic Encyclopedia of Type Strains, Phase IV (KMG-IV): sequencing the most valuable type-strain genomes for metagenomic binning, comparative biology and taxonomic classification.</title>
        <authorList>
            <person name="Goeker M."/>
        </authorList>
    </citation>
    <scope>NUCLEOTIDE SEQUENCE [LARGE SCALE GENOMIC DNA]</scope>
    <source>
        <strain evidence="5 6">DSM 6462</strain>
    </source>
</reference>
<dbReference type="Pfam" id="PF13378">
    <property type="entry name" value="MR_MLE_C"/>
    <property type="match status" value="1"/>
</dbReference>
<dbReference type="SUPFAM" id="SSF54826">
    <property type="entry name" value="Enolase N-terminal domain-like"/>
    <property type="match status" value="1"/>
</dbReference>
<dbReference type="InterPro" id="IPR036849">
    <property type="entry name" value="Enolase-like_C_sf"/>
</dbReference>
<dbReference type="InterPro" id="IPR029065">
    <property type="entry name" value="Enolase_C-like"/>
</dbReference>
<evidence type="ECO:0000256" key="2">
    <source>
        <dbReference type="ARBA" id="ARBA00022723"/>
    </source>
</evidence>
<dbReference type="PROSITE" id="PS00908">
    <property type="entry name" value="MR_MLE_1"/>
    <property type="match status" value="1"/>
</dbReference>